<evidence type="ECO:0000256" key="1">
    <source>
        <dbReference type="SAM" id="SignalP"/>
    </source>
</evidence>
<name>A0ABS1W5A8_9ACTN</name>
<keyword evidence="3" id="KW-1185">Reference proteome</keyword>
<feature type="chain" id="PRO_5046306129" description="Lipoprotein" evidence="1">
    <location>
        <begin position="19"/>
        <end position="193"/>
    </location>
</feature>
<organism evidence="2 3">
    <name type="scientific">Paractinoplanes lichenicola</name>
    <dbReference type="NCBI Taxonomy" id="2802976"/>
    <lineage>
        <taxon>Bacteria</taxon>
        <taxon>Bacillati</taxon>
        <taxon>Actinomycetota</taxon>
        <taxon>Actinomycetes</taxon>
        <taxon>Micromonosporales</taxon>
        <taxon>Micromonosporaceae</taxon>
        <taxon>Paractinoplanes</taxon>
    </lineage>
</organism>
<evidence type="ECO:0008006" key="4">
    <source>
        <dbReference type="Google" id="ProtNLM"/>
    </source>
</evidence>
<evidence type="ECO:0000313" key="2">
    <source>
        <dbReference type="EMBL" id="MBL7261919.1"/>
    </source>
</evidence>
<keyword evidence="1" id="KW-0732">Signal</keyword>
<dbReference type="PROSITE" id="PS51257">
    <property type="entry name" value="PROKAR_LIPOPROTEIN"/>
    <property type="match status" value="1"/>
</dbReference>
<protein>
    <recommendedName>
        <fullName evidence="4">Lipoprotein</fullName>
    </recommendedName>
</protein>
<reference evidence="2 3" key="1">
    <citation type="submission" date="2021-01" db="EMBL/GenBank/DDBJ databases">
        <title>Actinoplanes sp. nov. LDG1-01 isolated from lichen.</title>
        <authorList>
            <person name="Saeng-In P."/>
            <person name="Phongsopitanun W."/>
            <person name="Kanchanasin P."/>
            <person name="Yuki M."/>
            <person name="Kudo T."/>
            <person name="Ohkuma M."/>
            <person name="Tanasupawat S."/>
        </authorList>
    </citation>
    <scope>NUCLEOTIDE SEQUENCE [LARGE SCALE GENOMIC DNA]</scope>
    <source>
        <strain evidence="2 3">LDG1-01</strain>
    </source>
</reference>
<dbReference type="RefSeq" id="WP_203078476.1">
    <property type="nucleotide sequence ID" value="NZ_JAENHO010000024.1"/>
</dbReference>
<dbReference type="EMBL" id="JAENHO010000024">
    <property type="protein sequence ID" value="MBL7261919.1"/>
    <property type="molecule type" value="Genomic_DNA"/>
</dbReference>
<dbReference type="Proteomes" id="UP000598996">
    <property type="component" value="Unassembled WGS sequence"/>
</dbReference>
<sequence>MRLTVLLAVAVATLGGCAGTGASTRPRPAISSPAPAPAPVVENTGSAWPTIVTSLISYGQWLLADPDPALAAVIAAPGCASHDDFTDELDSLVATDAMVRTSPAVVTSVSGPATPTRDRVVVEATVSRAAEPVVVKGNTSLSPSAKTIWLEDRAELPATTLTVTLVREDDKWRFCKLVDKTGDPDGEALTRVL</sequence>
<gene>
    <name evidence="2" type="ORF">JKJ07_47385</name>
</gene>
<feature type="signal peptide" evidence="1">
    <location>
        <begin position="1"/>
        <end position="18"/>
    </location>
</feature>
<proteinExistence type="predicted"/>
<evidence type="ECO:0000313" key="3">
    <source>
        <dbReference type="Proteomes" id="UP000598996"/>
    </source>
</evidence>
<comment type="caution">
    <text evidence="2">The sequence shown here is derived from an EMBL/GenBank/DDBJ whole genome shotgun (WGS) entry which is preliminary data.</text>
</comment>
<accession>A0ABS1W5A8</accession>